<dbReference type="EMBL" id="CP046401">
    <property type="protein sequence ID" value="QGY42741.1"/>
    <property type="molecule type" value="Genomic_DNA"/>
</dbReference>
<dbReference type="GO" id="GO:0000271">
    <property type="term" value="P:polysaccharide biosynthetic process"/>
    <property type="evidence" value="ECO:0007669"/>
    <property type="project" value="TreeGrafter"/>
</dbReference>
<protein>
    <submittedName>
        <fullName evidence="6">DegT/DnrJ/EryC1/StrS family aminotransferase</fullName>
    </submittedName>
</protein>
<keyword evidence="1 4" id="KW-0663">Pyridoxal phosphate</keyword>
<feature type="active site" description="Proton acceptor" evidence="3">
    <location>
        <position position="186"/>
    </location>
</feature>
<evidence type="ECO:0000256" key="5">
    <source>
        <dbReference type="RuleBase" id="RU004508"/>
    </source>
</evidence>
<dbReference type="PANTHER" id="PTHR30244:SF9">
    <property type="entry name" value="PROTEIN RV3402C"/>
    <property type="match status" value="1"/>
</dbReference>
<dbReference type="GO" id="GO:0030170">
    <property type="term" value="F:pyridoxal phosphate binding"/>
    <property type="evidence" value="ECO:0007669"/>
    <property type="project" value="TreeGrafter"/>
</dbReference>
<dbReference type="CDD" id="cd00616">
    <property type="entry name" value="AHBA_syn"/>
    <property type="match status" value="1"/>
</dbReference>
<name>A0A6I6JKA8_9BACT</name>
<organism evidence="6 7">
    <name type="scientific">Maribellus comscasis</name>
    <dbReference type="NCBI Taxonomy" id="2681766"/>
    <lineage>
        <taxon>Bacteria</taxon>
        <taxon>Pseudomonadati</taxon>
        <taxon>Bacteroidota</taxon>
        <taxon>Bacteroidia</taxon>
        <taxon>Marinilabiliales</taxon>
        <taxon>Prolixibacteraceae</taxon>
        <taxon>Maribellus</taxon>
    </lineage>
</organism>
<evidence type="ECO:0000256" key="2">
    <source>
        <dbReference type="ARBA" id="ARBA00037999"/>
    </source>
</evidence>
<evidence type="ECO:0000256" key="4">
    <source>
        <dbReference type="PIRSR" id="PIRSR000390-2"/>
    </source>
</evidence>
<reference evidence="6 7" key="1">
    <citation type="submission" date="2019-11" db="EMBL/GenBank/DDBJ databases">
        <authorList>
            <person name="Zheng R.K."/>
            <person name="Sun C.M."/>
        </authorList>
    </citation>
    <scope>NUCLEOTIDE SEQUENCE [LARGE SCALE GENOMIC DNA]</scope>
    <source>
        <strain evidence="6 7">WC007</strain>
    </source>
</reference>
<comment type="similarity">
    <text evidence="2 5">Belongs to the DegT/DnrJ/EryC1 family.</text>
</comment>
<keyword evidence="6" id="KW-0808">Transferase</keyword>
<dbReference type="SUPFAM" id="SSF53383">
    <property type="entry name" value="PLP-dependent transferases"/>
    <property type="match status" value="1"/>
</dbReference>
<sequence length="373" mass="42440">MDNNKPIYVTQPALPDLQEFIPYLEKIWDNKILTNNGPFHMQLEKALAEFLEVPFVSLFANGTLALIVALRALNITGEVITTPYSFVATSHSLLWNNIKPVFVDIEPNSCNIDSEKIEKAITKRTTAILPVHVYGNPCQTERIQEIANTYKLKVIYDAAHAFGVKQNGKNICTHGDLSALSFHATKVFNTMEGGAIVSHSASTKKKIDYLKNHGFFNETKVKTLGLNSKMNEMQSALGLLQLKNFHQNIQKRKRITQLYQKELEKIKGISFIVNTASTEPNFTYFPIFVNKNEYGMTRDDLFKKLKKNNIFARRYFYPLISNFPMYKSIESARSSNLPEADKIAENVICLPIFSELDLNSVYRIIDIIKNKDA</sequence>
<dbReference type="Gene3D" id="3.40.640.10">
    <property type="entry name" value="Type I PLP-dependent aspartate aminotransferase-like (Major domain)"/>
    <property type="match status" value="1"/>
</dbReference>
<dbReference type="InterPro" id="IPR015421">
    <property type="entry name" value="PyrdxlP-dep_Trfase_major"/>
</dbReference>
<dbReference type="RefSeq" id="WP_158863183.1">
    <property type="nucleotide sequence ID" value="NZ_CP046401.1"/>
</dbReference>
<dbReference type="GO" id="GO:0008483">
    <property type="term" value="F:transaminase activity"/>
    <property type="evidence" value="ECO:0007669"/>
    <property type="project" value="UniProtKB-KW"/>
</dbReference>
<feature type="modified residue" description="N6-(pyridoxal phosphate)lysine" evidence="4">
    <location>
        <position position="186"/>
    </location>
</feature>
<keyword evidence="7" id="KW-1185">Reference proteome</keyword>
<dbReference type="PANTHER" id="PTHR30244">
    <property type="entry name" value="TRANSAMINASE"/>
    <property type="match status" value="1"/>
</dbReference>
<dbReference type="AlphaFoldDB" id="A0A6I6JKA8"/>
<dbReference type="InterPro" id="IPR000653">
    <property type="entry name" value="DegT/StrS_aminotransferase"/>
</dbReference>
<accession>A0A6I6JKA8</accession>
<evidence type="ECO:0000256" key="1">
    <source>
        <dbReference type="ARBA" id="ARBA00022898"/>
    </source>
</evidence>
<gene>
    <name evidence="6" type="ORF">GM418_03455</name>
</gene>
<evidence type="ECO:0000313" key="7">
    <source>
        <dbReference type="Proteomes" id="UP000428260"/>
    </source>
</evidence>
<dbReference type="InterPro" id="IPR015424">
    <property type="entry name" value="PyrdxlP-dep_Trfase"/>
</dbReference>
<dbReference type="Pfam" id="PF01041">
    <property type="entry name" value="DegT_DnrJ_EryC1"/>
    <property type="match status" value="1"/>
</dbReference>
<dbReference type="KEGG" id="mcos:GM418_03455"/>
<dbReference type="Proteomes" id="UP000428260">
    <property type="component" value="Chromosome"/>
</dbReference>
<evidence type="ECO:0000313" key="6">
    <source>
        <dbReference type="EMBL" id="QGY42741.1"/>
    </source>
</evidence>
<dbReference type="PIRSF" id="PIRSF000390">
    <property type="entry name" value="PLP_StrS"/>
    <property type="match status" value="1"/>
</dbReference>
<evidence type="ECO:0000256" key="3">
    <source>
        <dbReference type="PIRSR" id="PIRSR000390-1"/>
    </source>
</evidence>
<proteinExistence type="inferred from homology"/>
<keyword evidence="6" id="KW-0032">Aminotransferase</keyword>